<keyword evidence="1" id="KW-0496">Mitochondrion</keyword>
<sequence length="53" mass="6457">MEKEEYLFCLVEKQPSASINPDNQLLKYRGFDWFNFSLTILNCLKYLKFLEFK</sequence>
<dbReference type="GeneID" id="14469514"/>
<name>L8B9G7_PHLRA</name>
<proteinExistence type="predicted"/>
<organism evidence="1">
    <name type="scientific">Phlebia radiata</name>
    <name type="common">White-rot fungus</name>
    <dbReference type="NCBI Taxonomy" id="5308"/>
    <lineage>
        <taxon>Eukaryota</taxon>
        <taxon>Fungi</taxon>
        <taxon>Dikarya</taxon>
        <taxon>Basidiomycota</taxon>
        <taxon>Agaricomycotina</taxon>
        <taxon>Agaricomycetes</taxon>
        <taxon>Polyporales</taxon>
        <taxon>Meruliaceae</taxon>
        <taxon>Phlebia</taxon>
    </lineage>
</organism>
<reference evidence="1" key="1">
    <citation type="journal article" date="2014" name="PLoS ONE">
        <title>Mitochondrial Genome of Phlebia radiata Is the Second Largest (156 kbp) among Fungi and Features Signs of Genome Flexibility and Recent Recombination Events.</title>
        <authorList>
            <person name="Salavirta H."/>
            <person name="Oksanen I."/>
            <person name="Kuuskeri J."/>
            <person name="Makela M."/>
            <person name="Laine P."/>
            <person name="Paulin L."/>
            <person name="Lundell T."/>
        </authorList>
    </citation>
    <scope>NUCLEOTIDE SEQUENCE</scope>
    <source>
        <strain evidence="1">79</strain>
    </source>
</reference>
<accession>L8B9G7</accession>
<gene>
    <name evidence="1" type="ORF">Pra_mt0301</name>
</gene>
<protein>
    <submittedName>
        <fullName evidence="1">Uncharacterized protein</fullName>
    </submittedName>
</protein>
<evidence type="ECO:0000313" key="1">
    <source>
        <dbReference type="EMBL" id="CCF07369.1"/>
    </source>
</evidence>
<dbReference type="RefSeq" id="YP_007374874.1">
    <property type="nucleotide sequence ID" value="NC_020148.1"/>
</dbReference>
<dbReference type="AlphaFoldDB" id="L8B9G7"/>
<geneLocation type="mitochondrion" evidence="1"/>
<dbReference type="EMBL" id="HE613568">
    <property type="protein sequence ID" value="CCF07369.1"/>
    <property type="molecule type" value="Genomic_DNA"/>
</dbReference>